<dbReference type="GeneID" id="54302683"/>
<name>A0A6A6BB29_9PEZI</name>
<organism evidence="2 3">
    <name type="scientific">Aplosporella prunicola CBS 121167</name>
    <dbReference type="NCBI Taxonomy" id="1176127"/>
    <lineage>
        <taxon>Eukaryota</taxon>
        <taxon>Fungi</taxon>
        <taxon>Dikarya</taxon>
        <taxon>Ascomycota</taxon>
        <taxon>Pezizomycotina</taxon>
        <taxon>Dothideomycetes</taxon>
        <taxon>Dothideomycetes incertae sedis</taxon>
        <taxon>Botryosphaeriales</taxon>
        <taxon>Aplosporellaceae</taxon>
        <taxon>Aplosporella</taxon>
    </lineage>
</organism>
<dbReference type="EMBL" id="ML995487">
    <property type="protein sequence ID" value="KAF2141300.1"/>
    <property type="molecule type" value="Genomic_DNA"/>
</dbReference>
<feature type="compositionally biased region" description="Polar residues" evidence="1">
    <location>
        <begin position="66"/>
        <end position="79"/>
    </location>
</feature>
<feature type="compositionally biased region" description="Low complexity" evidence="1">
    <location>
        <begin position="80"/>
        <end position="104"/>
    </location>
</feature>
<accession>A0A6A6BB29</accession>
<protein>
    <submittedName>
        <fullName evidence="2">Uncharacterized protein</fullName>
    </submittedName>
</protein>
<dbReference type="RefSeq" id="XP_033397013.1">
    <property type="nucleotide sequence ID" value="XM_033545185.1"/>
</dbReference>
<keyword evidence="3" id="KW-1185">Reference proteome</keyword>
<evidence type="ECO:0000313" key="2">
    <source>
        <dbReference type="EMBL" id="KAF2141300.1"/>
    </source>
</evidence>
<sequence length="198" mass="21205">MDPSLAGVGAWAYTDFQLFPSLSKTPSPPPISKDAAKAARTPGTTVHQSQRRKVIDRDAHVDVSRQMPTTSPSTRKNTMSSNASVSSASDRRTSASSSTSLSVRGSRDTNLGLSHLQTSGPSIHPTLEEPGQGEAATVDMVALSGNKTSRYEPPQAPRSERLSTPDLEPVDAWAFCDCCDGSIPPRFCAQCSWMIGRR</sequence>
<feature type="compositionally biased region" description="Polar residues" evidence="1">
    <location>
        <begin position="109"/>
        <end position="121"/>
    </location>
</feature>
<dbReference type="Proteomes" id="UP000799438">
    <property type="component" value="Unassembled WGS sequence"/>
</dbReference>
<dbReference type="OrthoDB" id="5245042at2759"/>
<feature type="region of interest" description="Disordered" evidence="1">
    <location>
        <begin position="22"/>
        <end position="133"/>
    </location>
</feature>
<gene>
    <name evidence="2" type="ORF">K452DRAFT_333962</name>
</gene>
<reference evidence="2" key="1">
    <citation type="journal article" date="2020" name="Stud. Mycol.">
        <title>101 Dothideomycetes genomes: a test case for predicting lifestyles and emergence of pathogens.</title>
        <authorList>
            <person name="Haridas S."/>
            <person name="Albert R."/>
            <person name="Binder M."/>
            <person name="Bloem J."/>
            <person name="Labutti K."/>
            <person name="Salamov A."/>
            <person name="Andreopoulos B."/>
            <person name="Baker S."/>
            <person name="Barry K."/>
            <person name="Bills G."/>
            <person name="Bluhm B."/>
            <person name="Cannon C."/>
            <person name="Castanera R."/>
            <person name="Culley D."/>
            <person name="Daum C."/>
            <person name="Ezra D."/>
            <person name="Gonzalez J."/>
            <person name="Henrissat B."/>
            <person name="Kuo A."/>
            <person name="Liang C."/>
            <person name="Lipzen A."/>
            <person name="Lutzoni F."/>
            <person name="Magnuson J."/>
            <person name="Mondo S."/>
            <person name="Nolan M."/>
            <person name="Ohm R."/>
            <person name="Pangilinan J."/>
            <person name="Park H.-J."/>
            <person name="Ramirez L."/>
            <person name="Alfaro M."/>
            <person name="Sun H."/>
            <person name="Tritt A."/>
            <person name="Yoshinaga Y."/>
            <person name="Zwiers L.-H."/>
            <person name="Turgeon B."/>
            <person name="Goodwin S."/>
            <person name="Spatafora J."/>
            <person name="Crous P."/>
            <person name="Grigoriev I."/>
        </authorList>
    </citation>
    <scope>NUCLEOTIDE SEQUENCE</scope>
    <source>
        <strain evidence="2">CBS 121167</strain>
    </source>
</reference>
<evidence type="ECO:0000313" key="3">
    <source>
        <dbReference type="Proteomes" id="UP000799438"/>
    </source>
</evidence>
<proteinExistence type="predicted"/>
<evidence type="ECO:0000256" key="1">
    <source>
        <dbReference type="SAM" id="MobiDB-lite"/>
    </source>
</evidence>
<feature type="compositionally biased region" description="Basic and acidic residues" evidence="1">
    <location>
        <begin position="53"/>
        <end position="63"/>
    </location>
</feature>
<dbReference type="AlphaFoldDB" id="A0A6A6BB29"/>